<dbReference type="InterPro" id="IPR036940">
    <property type="entry name" value="PI3/4_kinase_cat_sf"/>
</dbReference>
<dbReference type="PROSITE" id="PS00916">
    <property type="entry name" value="PI3_4_KINASE_2"/>
    <property type="match status" value="1"/>
</dbReference>
<evidence type="ECO:0000256" key="5">
    <source>
        <dbReference type="ARBA" id="ARBA00036767"/>
    </source>
</evidence>
<dbReference type="STRING" id="166423.A0A0N0BGV1"/>
<evidence type="ECO:0000259" key="10">
    <source>
        <dbReference type="PROSITE" id="PS51545"/>
    </source>
</evidence>
<dbReference type="InterPro" id="IPR011009">
    <property type="entry name" value="Kinase-like_dom_sf"/>
</dbReference>
<keyword evidence="12" id="KW-1185">Reference proteome</keyword>
<dbReference type="GO" id="GO:0046854">
    <property type="term" value="P:phosphatidylinositol phosphate biosynthetic process"/>
    <property type="evidence" value="ECO:0007669"/>
    <property type="project" value="InterPro"/>
</dbReference>
<dbReference type="InterPro" id="IPR018936">
    <property type="entry name" value="PI3/4_kinase_CS"/>
</dbReference>
<dbReference type="Pfam" id="PF00454">
    <property type="entry name" value="PI3_PI4_kinase"/>
    <property type="match status" value="1"/>
</dbReference>
<feature type="compositionally biased region" description="Polar residues" evidence="8">
    <location>
        <begin position="674"/>
        <end position="695"/>
    </location>
</feature>
<feature type="compositionally biased region" description="Low complexity" evidence="8">
    <location>
        <begin position="103"/>
        <end position="123"/>
    </location>
</feature>
<feature type="region of interest" description="Disordered" evidence="8">
    <location>
        <begin position="210"/>
        <end position="250"/>
    </location>
</feature>
<dbReference type="OrthoDB" id="10264149at2759"/>
<dbReference type="PANTHER" id="PTHR10048">
    <property type="entry name" value="PHOSPHATIDYLINOSITOL KINASE"/>
    <property type="match status" value="1"/>
</dbReference>
<organism evidence="11 12">
    <name type="scientific">Melipona quadrifasciata</name>
    <dbReference type="NCBI Taxonomy" id="166423"/>
    <lineage>
        <taxon>Eukaryota</taxon>
        <taxon>Metazoa</taxon>
        <taxon>Ecdysozoa</taxon>
        <taxon>Arthropoda</taxon>
        <taxon>Hexapoda</taxon>
        <taxon>Insecta</taxon>
        <taxon>Pterygota</taxon>
        <taxon>Neoptera</taxon>
        <taxon>Endopterygota</taxon>
        <taxon>Hymenoptera</taxon>
        <taxon>Apocrita</taxon>
        <taxon>Aculeata</taxon>
        <taxon>Apoidea</taxon>
        <taxon>Anthophila</taxon>
        <taxon>Apidae</taxon>
        <taxon>Melipona</taxon>
    </lineage>
</organism>
<proteinExistence type="predicted"/>
<dbReference type="AlphaFoldDB" id="A0A0N0BGV1"/>
<evidence type="ECO:0000256" key="3">
    <source>
        <dbReference type="ARBA" id="ARBA00022679"/>
    </source>
</evidence>
<accession>A0A0N0BGV1</accession>
<dbReference type="Pfam" id="PF21245">
    <property type="entry name" value="PI4KB-PIK1_PIK"/>
    <property type="match status" value="1"/>
</dbReference>
<dbReference type="InterPro" id="IPR049160">
    <property type="entry name" value="PI4KB-PIK1_PIK"/>
</dbReference>
<dbReference type="Gene3D" id="1.10.1070.11">
    <property type="entry name" value="Phosphatidylinositol 3-/4-kinase, catalytic domain"/>
    <property type="match status" value="1"/>
</dbReference>
<dbReference type="GO" id="GO:0005741">
    <property type="term" value="C:mitochondrial outer membrane"/>
    <property type="evidence" value="ECO:0007669"/>
    <property type="project" value="UniProtKB-SubCell"/>
</dbReference>
<name>A0A0N0BGV1_9HYME</name>
<feature type="region of interest" description="Disordered" evidence="8">
    <location>
        <begin position="480"/>
        <end position="501"/>
    </location>
</feature>
<evidence type="ECO:0000256" key="4">
    <source>
        <dbReference type="ARBA" id="ARBA00022777"/>
    </source>
</evidence>
<dbReference type="InterPro" id="IPR057754">
    <property type="entry name" value="PI4-kinase_beta/PIK1_cat"/>
</dbReference>
<evidence type="ECO:0000259" key="9">
    <source>
        <dbReference type="PROSITE" id="PS50290"/>
    </source>
</evidence>
<feature type="compositionally biased region" description="Polar residues" evidence="8">
    <location>
        <begin position="237"/>
        <end position="250"/>
    </location>
</feature>
<gene>
    <name evidence="11" type="ORF">WN51_13405</name>
</gene>
<dbReference type="EC" id="2.7.1.67" evidence="2"/>
<evidence type="ECO:0000256" key="2">
    <source>
        <dbReference type="ARBA" id="ARBA00012169"/>
    </source>
</evidence>
<dbReference type="Gene3D" id="3.30.1010.10">
    <property type="entry name" value="Phosphatidylinositol 3-kinase Catalytic Subunit, Chain A, domain 4"/>
    <property type="match status" value="1"/>
</dbReference>
<feature type="region of interest" description="Disordered" evidence="8">
    <location>
        <begin position="745"/>
        <end position="767"/>
    </location>
</feature>
<dbReference type="GO" id="GO:0004430">
    <property type="term" value="F:1-phosphatidylinositol 4-kinase activity"/>
    <property type="evidence" value="ECO:0007669"/>
    <property type="project" value="UniProtKB-EC"/>
</dbReference>
<sequence length="1114" mass="123503">MSEVVAVTPSGGSTRQENVAHIKRHKLANCNVPLVHGRSNPPINTRSRLTTHQRNHSLDFRSMGILLPPVPQASATTLTHHHRNRSLDSALQRIPEVDVTPSPECETTPAPAAAKAVAVPACKTRSRERDDLASLGSDDSGILCGSDSGSSDATNAATRESSVDHLHSRESLDSSLSQPGDMDSVDVVDSEVTSAPVSVSVSMPVSPVELVHLSEPSTKKDSDCSSTTSEPHKHENTSSGDHSSQEPRSNNVCTIKELDGHEYAHDEQRRTADVGVTLDTRDFQNSMEVSPANDKQSELTGAAMTLCCGTAVQSETSEAAVKKQTGIVCRRQETVQPKPSEGCLLRLFESQIFDMSMAISYLFNSKEPGVQSYLGNKMFSFPDNEVDFYLPQLVVMYIQLHDVTEVLYPYLVHRCRQSADFSLKCAWLLDAYSSDAHLPSKKKSHGTKLKNLILSDELRPKGNENKKRVTGLQTPALSSLTPMQSITSPNKKTHQRSQSDATGLFQTLRRSHSGTINKVSLGDLSSGRAFDNGCTCFYSCQGVVNDLRGQKTDCFCNAPRLAPELEFIQALISIGKLLGTIPTKESKTVQLIAELNTLNLNLPARVWLPLHSSIPHHIVRVPPQYAAVLNSKDKAPYIIYVEVLEVEDIYTSPVPTKIVGCSLRHTKSEENLTGGEQSNVMGSSNISTSETQQNMPPVRQTPVKNISPYSVRSTEVAFNFPDDDPNDCWSQEDDEITQQYLQLRKPKDRDTISQLSQDSSDSKEPIFVPGDIKRRLSEMAAAPSATFNHDPEDPSAAVLKEPWELKQRRIRSSSPYGHLASWRLLAVIVKCGDDLRQELLASQLLSMLQKIWQDEQVPLWVRPYKILCLSNDSGLIEPILNTVSLHQVKKQCQLTLYQYFEREFGPSTSEAFIIAQRNFIQSCAAYCLVCYLIQVKDRHNGNILLHSDGHLIHIDFGFILSTSPRNLGFETSPFKLTPEFVEVMGGSQSKQFQEFKTLILQGLIAARKHMEKIVNLVEIMLSGSQLPCFRSGGAATVQGLKNRFHLTLTEDQLRRHVEDLVEASIHSWSTKLYDRFLSSLQTINHFMKPAQRMTKIQNSTCVVSAEKPSAVIQL</sequence>
<keyword evidence="4 11" id="KW-0418">Kinase</keyword>
<dbReference type="GO" id="GO:0030867">
    <property type="term" value="C:rough endoplasmic reticulum membrane"/>
    <property type="evidence" value="ECO:0007669"/>
    <property type="project" value="UniProtKB-SubCell"/>
</dbReference>
<protein>
    <recommendedName>
        <fullName evidence="7">Phosphatidylinositol 4-kinase beta</fullName>
        <ecNumber evidence="2">2.7.1.67</ecNumber>
    </recommendedName>
</protein>
<feature type="compositionally biased region" description="Polar residues" evidence="8">
    <location>
        <begin position="147"/>
        <end position="160"/>
    </location>
</feature>
<evidence type="ECO:0000256" key="6">
    <source>
        <dbReference type="ARBA" id="ARBA00037860"/>
    </source>
</evidence>
<dbReference type="InterPro" id="IPR000403">
    <property type="entry name" value="PI3/4_kinase_cat_dom"/>
</dbReference>
<dbReference type="PROSITE" id="PS00915">
    <property type="entry name" value="PI3_4_KINASE_1"/>
    <property type="match status" value="1"/>
</dbReference>
<dbReference type="SUPFAM" id="SSF56112">
    <property type="entry name" value="Protein kinase-like (PK-like)"/>
    <property type="match status" value="1"/>
</dbReference>
<dbReference type="PROSITE" id="PS51545">
    <property type="entry name" value="PIK_HELICAL"/>
    <property type="match status" value="1"/>
</dbReference>
<dbReference type="EMBL" id="KQ435774">
    <property type="protein sequence ID" value="KOX75098.1"/>
    <property type="molecule type" value="Genomic_DNA"/>
</dbReference>
<evidence type="ECO:0000256" key="7">
    <source>
        <dbReference type="ARBA" id="ARBA00039877"/>
    </source>
</evidence>
<dbReference type="InterPro" id="IPR001263">
    <property type="entry name" value="PI3K_accessory_dom"/>
</dbReference>
<evidence type="ECO:0000313" key="11">
    <source>
        <dbReference type="EMBL" id="KOX75098.1"/>
    </source>
</evidence>
<feature type="compositionally biased region" description="Basic and acidic residues" evidence="8">
    <location>
        <begin position="161"/>
        <end position="172"/>
    </location>
</feature>
<evidence type="ECO:0000256" key="8">
    <source>
        <dbReference type="SAM" id="MobiDB-lite"/>
    </source>
</evidence>
<feature type="region of interest" description="Disordered" evidence="8">
    <location>
        <begin position="669"/>
        <end position="706"/>
    </location>
</feature>
<evidence type="ECO:0000313" key="12">
    <source>
        <dbReference type="Proteomes" id="UP000053105"/>
    </source>
</evidence>
<dbReference type="CDD" id="cd05168">
    <property type="entry name" value="PI4Kc_III_beta"/>
    <property type="match status" value="1"/>
</dbReference>
<dbReference type="FunFam" id="1.10.1070.11:FF:000016">
    <property type="entry name" value="PIK1p Phosphatidylinositol 4-kinase"/>
    <property type="match status" value="1"/>
</dbReference>
<evidence type="ECO:0000256" key="1">
    <source>
        <dbReference type="ARBA" id="ARBA00004450"/>
    </source>
</evidence>
<feature type="region of interest" description="Disordered" evidence="8">
    <location>
        <begin position="99"/>
        <end position="184"/>
    </location>
</feature>
<dbReference type="PROSITE" id="PS50290">
    <property type="entry name" value="PI3_4_KINASE_3"/>
    <property type="match status" value="1"/>
</dbReference>
<comment type="catalytic activity">
    <reaction evidence="5">
        <text>a 1,2-diacyl-sn-glycero-3-phospho-(1D-myo-inositol) + ATP = a 1,2-diacyl-sn-glycero-3-phospho-(1D-myo-inositol 4-phosphate) + ADP + H(+)</text>
        <dbReference type="Rhea" id="RHEA:19877"/>
        <dbReference type="ChEBI" id="CHEBI:15378"/>
        <dbReference type="ChEBI" id="CHEBI:30616"/>
        <dbReference type="ChEBI" id="CHEBI:57880"/>
        <dbReference type="ChEBI" id="CHEBI:58178"/>
        <dbReference type="ChEBI" id="CHEBI:456216"/>
        <dbReference type="EC" id="2.7.1.67"/>
    </reaction>
    <physiologicalReaction direction="left-to-right" evidence="5">
        <dbReference type="Rhea" id="RHEA:19878"/>
    </physiologicalReaction>
</comment>
<dbReference type="PANTHER" id="PTHR10048:SF22">
    <property type="entry name" value="PHOSPHATIDYLINOSITOL 4-KINASE BETA"/>
    <property type="match status" value="1"/>
</dbReference>
<feature type="domain" description="PIK helical" evidence="10">
    <location>
        <begin position="260"/>
        <end position="455"/>
    </location>
</feature>
<comment type="subcellular location">
    <subcellularLocation>
        <location evidence="1">Mitochondrion outer membrane</location>
        <topology evidence="1">Peripheral membrane protein</topology>
    </subcellularLocation>
    <subcellularLocation>
        <location evidence="6">Rough endoplasmic reticulum membrane</location>
        <topology evidence="6">Peripheral membrane protein</topology>
    </subcellularLocation>
</comment>
<dbReference type="SMART" id="SM00146">
    <property type="entry name" value="PI3Kc"/>
    <property type="match status" value="1"/>
</dbReference>
<feature type="domain" description="PI3K/PI4K catalytic" evidence="9">
    <location>
        <begin position="804"/>
        <end position="1069"/>
    </location>
</feature>
<reference evidence="11 12" key="1">
    <citation type="submission" date="2015-07" db="EMBL/GenBank/DDBJ databases">
        <title>The genome of Melipona quadrifasciata.</title>
        <authorList>
            <person name="Pan H."/>
            <person name="Kapheim K."/>
        </authorList>
    </citation>
    <scope>NUCLEOTIDE SEQUENCE [LARGE SCALE GENOMIC DNA]</scope>
    <source>
        <strain evidence="11">0111107301</strain>
        <tissue evidence="11">Whole body</tissue>
    </source>
</reference>
<dbReference type="Proteomes" id="UP000053105">
    <property type="component" value="Unassembled WGS sequence"/>
</dbReference>
<dbReference type="GO" id="GO:0048015">
    <property type="term" value="P:phosphatidylinositol-mediated signaling"/>
    <property type="evidence" value="ECO:0007669"/>
    <property type="project" value="TreeGrafter"/>
</dbReference>
<dbReference type="InterPro" id="IPR015433">
    <property type="entry name" value="PI3/4_kinase"/>
</dbReference>
<keyword evidence="3" id="KW-0808">Transferase</keyword>